<dbReference type="NCBIfam" id="TIGR00647">
    <property type="entry name" value="DNA_bind_WhiA"/>
    <property type="match status" value="1"/>
</dbReference>
<dbReference type="EMBL" id="JABZGW010000284">
    <property type="protein sequence ID" value="MBF4808265.1"/>
    <property type="molecule type" value="Genomic_DNA"/>
</dbReference>
<evidence type="ECO:0000256" key="2">
    <source>
        <dbReference type="ARBA" id="ARBA00023125"/>
    </source>
</evidence>
<keyword evidence="3 4" id="KW-0131">Cell cycle</keyword>
<keyword evidence="2 4" id="KW-0238">DNA-binding</keyword>
<dbReference type="GO" id="GO:0043937">
    <property type="term" value="P:regulation of sporulation"/>
    <property type="evidence" value="ECO:0007669"/>
    <property type="project" value="InterPro"/>
</dbReference>
<dbReference type="SUPFAM" id="SSF55608">
    <property type="entry name" value="Homing endonucleases"/>
    <property type="match status" value="1"/>
</dbReference>
<dbReference type="GO" id="GO:0004519">
    <property type="term" value="F:endonuclease activity"/>
    <property type="evidence" value="ECO:0007669"/>
    <property type="project" value="InterPro"/>
</dbReference>
<evidence type="ECO:0000256" key="1">
    <source>
        <dbReference type="ARBA" id="ARBA00022618"/>
    </source>
</evidence>
<comment type="function">
    <text evidence="4">Involved in cell division and chromosome segregation.</text>
</comment>
<feature type="domain" description="DOD-type homing endonuclease" evidence="5">
    <location>
        <begin position="102"/>
        <end position="172"/>
    </location>
</feature>
<dbReference type="AlphaFoldDB" id="A0A930YQ46"/>
<dbReference type="InterPro" id="IPR039518">
    <property type="entry name" value="WhiA_LAGLIDADG_dom"/>
</dbReference>
<dbReference type="InterPro" id="IPR018478">
    <property type="entry name" value="Sporu_reg_WhiA_N_dom"/>
</dbReference>
<dbReference type="GO" id="GO:0051301">
    <property type="term" value="P:cell division"/>
    <property type="evidence" value="ECO:0007669"/>
    <property type="project" value="UniProtKB-UniRule"/>
</dbReference>
<comment type="similarity">
    <text evidence="4">Belongs to the WhiA family.</text>
</comment>
<dbReference type="Pfam" id="PF10298">
    <property type="entry name" value="WhiA_N"/>
    <property type="match status" value="1"/>
</dbReference>
<sequence length="322" mass="35619">MSFTAEVKNELSRVVSASKEADLAQLSALIRVTGTLSFHGTRSYSVRIVTETGTVARTVVALSRQLFGLGTSIEYRRSIMHKKRNYLLEISDQEALGDALAKLGILTSDFGINQGIPRELLQTKQARAAFLRGAFMAGGFVADPRKDFHLEIAVTGERFAQDLVVLLATAGVTGRLNHRNKHTSQAERTRELYAVYLKSSDDIIAFLRFIGAQNMAKVVFAARQMKYVRNNVNRGVNAEVANQRRSSNAAASQLSLIDRADQLIGLGKLPPAVQEFCRVRRENPEVSLAALGESLVPSVSKSAMYHRLLRLEEIVRKAEKFQ</sequence>
<evidence type="ECO:0000256" key="3">
    <source>
        <dbReference type="ARBA" id="ARBA00023306"/>
    </source>
</evidence>
<dbReference type="Pfam" id="PF14527">
    <property type="entry name" value="LAGLIDADG_WhiA"/>
    <property type="match status" value="1"/>
</dbReference>
<evidence type="ECO:0000313" key="7">
    <source>
        <dbReference type="Proteomes" id="UP000698335"/>
    </source>
</evidence>
<dbReference type="PROSITE" id="PS50819">
    <property type="entry name" value="INTEIN_ENDONUCLEASE"/>
    <property type="match status" value="1"/>
</dbReference>
<dbReference type="Pfam" id="PF02650">
    <property type="entry name" value="HTH_WhiA"/>
    <property type="match status" value="1"/>
</dbReference>
<dbReference type="PANTHER" id="PTHR37307:SF1">
    <property type="entry name" value="CELL DIVISION PROTEIN WHIA-RELATED"/>
    <property type="match status" value="1"/>
</dbReference>
<accession>A0A930YQ46</accession>
<evidence type="ECO:0000313" key="6">
    <source>
        <dbReference type="EMBL" id="MBF4808265.1"/>
    </source>
</evidence>
<dbReference type="InterPro" id="IPR003802">
    <property type="entry name" value="Sporulation_regulator_WhiA"/>
</dbReference>
<dbReference type="HAMAP" id="MF_01420">
    <property type="entry name" value="HTH_type_WhiA"/>
    <property type="match status" value="1"/>
</dbReference>
<proteinExistence type="inferred from homology"/>
<dbReference type="Proteomes" id="UP000698335">
    <property type="component" value="Unassembled WGS sequence"/>
</dbReference>
<keyword evidence="1 4" id="KW-0132">Cell division</keyword>
<dbReference type="InterPro" id="IPR023054">
    <property type="entry name" value="Sporulation_regulator_WhiA_C"/>
</dbReference>
<evidence type="ECO:0000259" key="5">
    <source>
        <dbReference type="PROSITE" id="PS50819"/>
    </source>
</evidence>
<protein>
    <recommendedName>
        <fullName evidence="4">Probable cell division protein WhiA</fullName>
    </recommendedName>
</protein>
<dbReference type="GO" id="GO:0003677">
    <property type="term" value="F:DNA binding"/>
    <property type="evidence" value="ECO:0007669"/>
    <property type="project" value="UniProtKB-UniRule"/>
</dbReference>
<reference evidence="6" key="1">
    <citation type="submission" date="2020-04" db="EMBL/GenBank/DDBJ databases">
        <title>Deep metagenomics examines the oral microbiome during advanced dental caries in children, revealing novel taxa and co-occurrences with host molecules.</title>
        <authorList>
            <person name="Baker J.L."/>
            <person name="Morton J.T."/>
            <person name="Dinis M."/>
            <person name="Alvarez R."/>
            <person name="Tran N.C."/>
            <person name="Knight R."/>
            <person name="Edlund A."/>
        </authorList>
    </citation>
    <scope>NUCLEOTIDE SEQUENCE</scope>
    <source>
        <strain evidence="6">JCVI_38_bin.5</strain>
    </source>
</reference>
<evidence type="ECO:0000256" key="4">
    <source>
        <dbReference type="HAMAP-Rule" id="MF_01420"/>
    </source>
</evidence>
<dbReference type="InterPro" id="IPR004042">
    <property type="entry name" value="Intein_endonuc_central"/>
</dbReference>
<dbReference type="InterPro" id="IPR027434">
    <property type="entry name" value="Homing_endonucl"/>
</dbReference>
<comment type="caution">
    <text evidence="6">The sequence shown here is derived from an EMBL/GenBank/DDBJ whole genome shotgun (WGS) entry which is preliminary data.</text>
</comment>
<dbReference type="Gene3D" id="3.10.28.10">
    <property type="entry name" value="Homing endonucleases"/>
    <property type="match status" value="1"/>
</dbReference>
<name>A0A930YQ46_9ACTN</name>
<gene>
    <name evidence="4 6" type="primary">whiA</name>
    <name evidence="6" type="ORF">HXK26_06170</name>
</gene>
<dbReference type="PANTHER" id="PTHR37307">
    <property type="entry name" value="CELL DIVISION PROTEIN WHIA-RELATED"/>
    <property type="match status" value="1"/>
</dbReference>
<organism evidence="6 7">
    <name type="scientific">Lancefieldella rimae</name>
    <dbReference type="NCBI Taxonomy" id="1383"/>
    <lineage>
        <taxon>Bacteria</taxon>
        <taxon>Bacillati</taxon>
        <taxon>Actinomycetota</taxon>
        <taxon>Coriobacteriia</taxon>
        <taxon>Coriobacteriales</taxon>
        <taxon>Atopobiaceae</taxon>
        <taxon>Lancefieldella</taxon>
    </lineage>
</organism>